<dbReference type="eggNOG" id="COG5631">
    <property type="taxonomic scope" value="Bacteria"/>
</dbReference>
<dbReference type="InParanoid" id="F1Z3Y1"/>
<gene>
    <name evidence="2" type="ORF">Y88_1777</name>
</gene>
<dbReference type="GO" id="GO:0003700">
    <property type="term" value="F:DNA-binding transcription factor activity"/>
    <property type="evidence" value="ECO:0007669"/>
    <property type="project" value="InterPro"/>
</dbReference>
<dbReference type="STRING" id="983920.Y88_1777"/>
<reference evidence="2 3" key="1">
    <citation type="journal article" date="2012" name="J. Bacteriol.">
        <title>Draft Genome Sequence of Novosphingobium nitrogenifigens Y88T.</title>
        <authorList>
            <person name="Strabala T.J."/>
            <person name="Macdonald L."/>
            <person name="Liu V."/>
            <person name="Smit A.M."/>
        </authorList>
    </citation>
    <scope>NUCLEOTIDE SEQUENCE [LARGE SCALE GENOMIC DNA]</scope>
    <source>
        <strain evidence="2 3">DSM 19370</strain>
    </source>
</reference>
<dbReference type="InterPro" id="IPR000835">
    <property type="entry name" value="HTH_MarR-typ"/>
</dbReference>
<dbReference type="HOGENOM" id="CLU_111108_0_0_5"/>
<dbReference type="SMART" id="SM00347">
    <property type="entry name" value="HTH_MARR"/>
    <property type="match status" value="1"/>
</dbReference>
<dbReference type="Gene3D" id="1.10.10.10">
    <property type="entry name" value="Winged helix-like DNA-binding domain superfamily/Winged helix DNA-binding domain"/>
    <property type="match status" value="1"/>
</dbReference>
<keyword evidence="3" id="KW-1185">Reference proteome</keyword>
<sequence length="216" mass="24404">MTGRVVKIHARPQAVRTEAGFGEADDMMLASSPAETAKPGKAMESKYYSNWHLAKSNSEFVVTEFEYAMVRMYEAFARWVTTASSVLIDEDIKFSEHMILHVIRMHNRPKNSQTIARMMNRDDVANIQYSLRKLEAADLISKAREKSGKTFAYTVTEKGRQITEGYADIRSDLLIRAIGTINNIDERIAEMTQLIGVLTGIYEEMGRSAATFSAQY</sequence>
<evidence type="ECO:0000259" key="1">
    <source>
        <dbReference type="SMART" id="SM00347"/>
    </source>
</evidence>
<name>F1Z3Y1_9SPHN</name>
<dbReference type="InterPro" id="IPR036388">
    <property type="entry name" value="WH-like_DNA-bd_sf"/>
</dbReference>
<dbReference type="Pfam" id="PF13463">
    <property type="entry name" value="HTH_27"/>
    <property type="match status" value="1"/>
</dbReference>
<comment type="caution">
    <text evidence="2">The sequence shown here is derived from an EMBL/GenBank/DDBJ whole genome shotgun (WGS) entry which is preliminary data.</text>
</comment>
<dbReference type="EMBL" id="AEWJ01000013">
    <property type="protein sequence ID" value="EGD60696.1"/>
    <property type="molecule type" value="Genomic_DNA"/>
</dbReference>
<dbReference type="AlphaFoldDB" id="F1Z3Y1"/>
<dbReference type="SUPFAM" id="SSF46785">
    <property type="entry name" value="Winged helix' DNA-binding domain"/>
    <property type="match status" value="1"/>
</dbReference>
<protein>
    <submittedName>
        <fullName evidence="2">Putative transcriptional regulator</fullName>
    </submittedName>
</protein>
<organism evidence="2 3">
    <name type="scientific">Novosphingobium nitrogenifigens DSM 19370</name>
    <dbReference type="NCBI Taxonomy" id="983920"/>
    <lineage>
        <taxon>Bacteria</taxon>
        <taxon>Pseudomonadati</taxon>
        <taxon>Pseudomonadota</taxon>
        <taxon>Alphaproteobacteria</taxon>
        <taxon>Sphingomonadales</taxon>
        <taxon>Sphingomonadaceae</taxon>
        <taxon>Novosphingobium</taxon>
    </lineage>
</organism>
<feature type="domain" description="HTH marR-type" evidence="1">
    <location>
        <begin position="85"/>
        <end position="187"/>
    </location>
</feature>
<dbReference type="Proteomes" id="UP000004728">
    <property type="component" value="Unassembled WGS sequence"/>
</dbReference>
<dbReference type="InterPro" id="IPR036390">
    <property type="entry name" value="WH_DNA-bd_sf"/>
</dbReference>
<evidence type="ECO:0000313" key="3">
    <source>
        <dbReference type="Proteomes" id="UP000004728"/>
    </source>
</evidence>
<proteinExistence type="predicted"/>
<accession>F1Z3Y1</accession>
<evidence type="ECO:0000313" key="2">
    <source>
        <dbReference type="EMBL" id="EGD60696.1"/>
    </source>
</evidence>